<dbReference type="Pfam" id="PF00672">
    <property type="entry name" value="HAMP"/>
    <property type="match status" value="1"/>
</dbReference>
<evidence type="ECO:0000256" key="12">
    <source>
        <dbReference type="ARBA" id="ARBA00023012"/>
    </source>
</evidence>
<feature type="domain" description="Histidine kinase" evidence="16">
    <location>
        <begin position="281"/>
        <end position="496"/>
    </location>
</feature>
<evidence type="ECO:0000313" key="18">
    <source>
        <dbReference type="EMBL" id="MFD2114309.1"/>
    </source>
</evidence>
<dbReference type="PRINTS" id="PR00344">
    <property type="entry name" value="BCTRLSENSOR"/>
</dbReference>
<evidence type="ECO:0000259" key="17">
    <source>
        <dbReference type="PROSITE" id="PS50885"/>
    </source>
</evidence>
<keyword evidence="13 15" id="KW-0472">Membrane</keyword>
<comment type="subcellular location">
    <subcellularLocation>
        <location evidence="2">Cell membrane</location>
        <topology evidence="2">Multi-pass membrane protein</topology>
    </subcellularLocation>
</comment>
<gene>
    <name evidence="18" type="ORF">ACFSJH_00895</name>
</gene>
<evidence type="ECO:0000256" key="8">
    <source>
        <dbReference type="ARBA" id="ARBA00022741"/>
    </source>
</evidence>
<dbReference type="SMART" id="SM00387">
    <property type="entry name" value="HATPase_c"/>
    <property type="match status" value="1"/>
</dbReference>
<keyword evidence="6" id="KW-0808">Transferase</keyword>
<keyword evidence="12" id="KW-0902">Two-component regulatory system</keyword>
<dbReference type="InterPro" id="IPR003660">
    <property type="entry name" value="HAMP_dom"/>
</dbReference>
<evidence type="ECO:0000259" key="16">
    <source>
        <dbReference type="PROSITE" id="PS50109"/>
    </source>
</evidence>
<dbReference type="Gene3D" id="1.10.287.130">
    <property type="match status" value="1"/>
</dbReference>
<dbReference type="InterPro" id="IPR003661">
    <property type="entry name" value="HisK_dim/P_dom"/>
</dbReference>
<keyword evidence="10" id="KW-0067">ATP-binding</keyword>
<dbReference type="InterPro" id="IPR003594">
    <property type="entry name" value="HATPase_dom"/>
</dbReference>
<evidence type="ECO:0000256" key="6">
    <source>
        <dbReference type="ARBA" id="ARBA00022679"/>
    </source>
</evidence>
<name>A0ABW4YF66_9BACL</name>
<dbReference type="PROSITE" id="PS50885">
    <property type="entry name" value="HAMP"/>
    <property type="match status" value="1"/>
</dbReference>
<feature type="transmembrane region" description="Helical" evidence="15">
    <location>
        <begin position="12"/>
        <end position="31"/>
    </location>
</feature>
<keyword evidence="4" id="KW-1003">Cell membrane</keyword>
<dbReference type="InterPro" id="IPR050398">
    <property type="entry name" value="HssS/ArlS-like"/>
</dbReference>
<proteinExistence type="predicted"/>
<keyword evidence="5" id="KW-0597">Phosphoprotein</keyword>
<evidence type="ECO:0000313" key="19">
    <source>
        <dbReference type="Proteomes" id="UP001597362"/>
    </source>
</evidence>
<dbReference type="Proteomes" id="UP001597362">
    <property type="component" value="Unassembled WGS sequence"/>
</dbReference>
<evidence type="ECO:0000256" key="15">
    <source>
        <dbReference type="SAM" id="Phobius"/>
    </source>
</evidence>
<dbReference type="CDD" id="cd00082">
    <property type="entry name" value="HisKA"/>
    <property type="match status" value="1"/>
</dbReference>
<dbReference type="InterPro" id="IPR036097">
    <property type="entry name" value="HisK_dim/P_sf"/>
</dbReference>
<dbReference type="CDD" id="cd00075">
    <property type="entry name" value="HATPase"/>
    <property type="match status" value="1"/>
</dbReference>
<evidence type="ECO:0000256" key="11">
    <source>
        <dbReference type="ARBA" id="ARBA00022989"/>
    </source>
</evidence>
<dbReference type="SUPFAM" id="SSF55874">
    <property type="entry name" value="ATPase domain of HSP90 chaperone/DNA topoisomerase II/histidine kinase"/>
    <property type="match status" value="1"/>
</dbReference>
<dbReference type="InterPro" id="IPR036890">
    <property type="entry name" value="HATPase_C_sf"/>
</dbReference>
<evidence type="ECO:0000256" key="7">
    <source>
        <dbReference type="ARBA" id="ARBA00022692"/>
    </source>
</evidence>
<dbReference type="EC" id="2.7.13.3" evidence="3"/>
<dbReference type="CDD" id="cd06225">
    <property type="entry name" value="HAMP"/>
    <property type="match status" value="1"/>
</dbReference>
<keyword evidence="11 15" id="KW-1133">Transmembrane helix</keyword>
<dbReference type="SMART" id="SM00304">
    <property type="entry name" value="HAMP"/>
    <property type="match status" value="1"/>
</dbReference>
<evidence type="ECO:0000256" key="4">
    <source>
        <dbReference type="ARBA" id="ARBA00022475"/>
    </source>
</evidence>
<dbReference type="SMART" id="SM00388">
    <property type="entry name" value="HisKA"/>
    <property type="match status" value="1"/>
</dbReference>
<dbReference type="Gene3D" id="3.30.565.10">
    <property type="entry name" value="Histidine kinase-like ATPase, C-terminal domain"/>
    <property type="match status" value="1"/>
</dbReference>
<evidence type="ECO:0000256" key="14">
    <source>
        <dbReference type="SAM" id="Coils"/>
    </source>
</evidence>
<dbReference type="Pfam" id="PF00512">
    <property type="entry name" value="HisKA"/>
    <property type="match status" value="1"/>
</dbReference>
<comment type="caution">
    <text evidence="18">The sequence shown here is derived from an EMBL/GenBank/DDBJ whole genome shotgun (WGS) entry which is preliminary data.</text>
</comment>
<dbReference type="PANTHER" id="PTHR45528">
    <property type="entry name" value="SENSOR HISTIDINE KINASE CPXA"/>
    <property type="match status" value="1"/>
</dbReference>
<reference evidence="19" key="1">
    <citation type="journal article" date="2019" name="Int. J. Syst. Evol. Microbiol.">
        <title>The Global Catalogue of Microorganisms (GCM) 10K type strain sequencing project: providing services to taxonomists for standard genome sequencing and annotation.</title>
        <authorList>
            <consortium name="The Broad Institute Genomics Platform"/>
            <consortium name="The Broad Institute Genome Sequencing Center for Infectious Disease"/>
            <person name="Wu L."/>
            <person name="Ma J."/>
        </authorList>
    </citation>
    <scope>NUCLEOTIDE SEQUENCE [LARGE SCALE GENOMIC DNA]</scope>
    <source>
        <strain evidence="19">GH52</strain>
    </source>
</reference>
<feature type="coiled-coil region" evidence="14">
    <location>
        <begin position="237"/>
        <end position="281"/>
    </location>
</feature>
<dbReference type="GO" id="GO:0016301">
    <property type="term" value="F:kinase activity"/>
    <property type="evidence" value="ECO:0007669"/>
    <property type="project" value="UniProtKB-KW"/>
</dbReference>
<accession>A0ABW4YF66</accession>
<keyword evidence="7 15" id="KW-0812">Transmembrane</keyword>
<dbReference type="EMBL" id="JBHUHO010000003">
    <property type="protein sequence ID" value="MFD2114309.1"/>
    <property type="molecule type" value="Genomic_DNA"/>
</dbReference>
<dbReference type="Gene3D" id="6.10.340.10">
    <property type="match status" value="1"/>
</dbReference>
<dbReference type="InterPro" id="IPR005467">
    <property type="entry name" value="His_kinase_dom"/>
</dbReference>
<feature type="domain" description="HAMP" evidence="17">
    <location>
        <begin position="206"/>
        <end position="259"/>
    </location>
</feature>
<evidence type="ECO:0000256" key="2">
    <source>
        <dbReference type="ARBA" id="ARBA00004651"/>
    </source>
</evidence>
<feature type="transmembrane region" description="Helical" evidence="15">
    <location>
        <begin position="186"/>
        <end position="204"/>
    </location>
</feature>
<keyword evidence="8" id="KW-0547">Nucleotide-binding</keyword>
<comment type="catalytic activity">
    <reaction evidence="1">
        <text>ATP + protein L-histidine = ADP + protein N-phospho-L-histidine.</text>
        <dbReference type="EC" id="2.7.13.3"/>
    </reaction>
</comment>
<dbReference type="Pfam" id="PF02518">
    <property type="entry name" value="HATPase_c"/>
    <property type="match status" value="1"/>
</dbReference>
<dbReference type="InterPro" id="IPR004358">
    <property type="entry name" value="Sig_transdc_His_kin-like_C"/>
</dbReference>
<evidence type="ECO:0000256" key="13">
    <source>
        <dbReference type="ARBA" id="ARBA00023136"/>
    </source>
</evidence>
<keyword evidence="9 18" id="KW-0418">Kinase</keyword>
<evidence type="ECO:0000256" key="9">
    <source>
        <dbReference type="ARBA" id="ARBA00022777"/>
    </source>
</evidence>
<sequence length="501" mass="57779">MKSISLPIHWKFTIGFILLFSLATGCLYYYMSHVMEKQTKLTIQEDMKKLQLYTYDFIQQYTLIHQGKEAANERITPLLQALNRSTGHSAAYFDKDGHLSGKTLQSTNVSLRLDSKSASIFMHHLEEDQALSLQNKSIVTIVQDGRKHLVLLTLPYYVEDQYEGMFRMVSDYSSHYTHNDAILKSLAWFLAVLFIIVPLFSYLLSIKITRPLLMLSRVIRRFGEGKQENGTLPLNQKDEVGQLAQNFQRMKEQIEKQMEHLTEERNKVIELEQNKRRLYQHITHELKTPLTSISGYAQIIGEPGFHDAIFLERAATRIKVESDRLHTMVVQVLELARQEEGENRQTVLLFDLGAQLKACCEDMEIKASRYNMKLQCDVQDIFINGQEEELRRVWVNLLDNAIRYGAARTAIAIKMECTEKHIIVQVRNKQEQDHKANVALIFEPFYRENNSLAKEQGSIGLGLAICRSIVEHHAGTIQFRQDDRSVIVQVQLPLGHKLATN</sequence>
<keyword evidence="19" id="KW-1185">Reference proteome</keyword>
<evidence type="ECO:0000256" key="5">
    <source>
        <dbReference type="ARBA" id="ARBA00022553"/>
    </source>
</evidence>
<organism evidence="18 19">
    <name type="scientific">Paenibacillus yanchengensis</name>
    <dbReference type="NCBI Taxonomy" id="2035833"/>
    <lineage>
        <taxon>Bacteria</taxon>
        <taxon>Bacillati</taxon>
        <taxon>Bacillota</taxon>
        <taxon>Bacilli</taxon>
        <taxon>Bacillales</taxon>
        <taxon>Paenibacillaceae</taxon>
        <taxon>Paenibacillus</taxon>
    </lineage>
</organism>
<dbReference type="RefSeq" id="WP_377769281.1">
    <property type="nucleotide sequence ID" value="NZ_JBHUHO010000003.1"/>
</dbReference>
<dbReference type="SUPFAM" id="SSF158472">
    <property type="entry name" value="HAMP domain-like"/>
    <property type="match status" value="1"/>
</dbReference>
<evidence type="ECO:0000256" key="1">
    <source>
        <dbReference type="ARBA" id="ARBA00000085"/>
    </source>
</evidence>
<evidence type="ECO:0000256" key="3">
    <source>
        <dbReference type="ARBA" id="ARBA00012438"/>
    </source>
</evidence>
<dbReference type="PROSITE" id="PS51257">
    <property type="entry name" value="PROKAR_LIPOPROTEIN"/>
    <property type="match status" value="1"/>
</dbReference>
<dbReference type="PROSITE" id="PS50109">
    <property type="entry name" value="HIS_KIN"/>
    <property type="match status" value="1"/>
</dbReference>
<protein>
    <recommendedName>
        <fullName evidence="3">histidine kinase</fullName>
        <ecNumber evidence="3">2.7.13.3</ecNumber>
    </recommendedName>
</protein>
<evidence type="ECO:0000256" key="10">
    <source>
        <dbReference type="ARBA" id="ARBA00022840"/>
    </source>
</evidence>
<keyword evidence="14" id="KW-0175">Coiled coil</keyword>
<dbReference type="PANTHER" id="PTHR45528:SF1">
    <property type="entry name" value="SENSOR HISTIDINE KINASE CPXA"/>
    <property type="match status" value="1"/>
</dbReference>
<dbReference type="SUPFAM" id="SSF47384">
    <property type="entry name" value="Homodimeric domain of signal transducing histidine kinase"/>
    <property type="match status" value="1"/>
</dbReference>